<evidence type="ECO:0000259" key="14">
    <source>
        <dbReference type="SMART" id="SM00481"/>
    </source>
</evidence>
<dbReference type="InterPro" id="IPR040982">
    <property type="entry name" value="DNA_pol3_finger"/>
</dbReference>
<comment type="function">
    <text evidence="13">DNA polymerase involved in damage-induced mutagenesis and translesion synthesis (TLS). It is not the major replicative DNA polymerase.</text>
</comment>
<keyword evidence="6 13" id="KW-0808">Transferase</keyword>
<proteinExistence type="inferred from homology"/>
<evidence type="ECO:0000256" key="3">
    <source>
        <dbReference type="ARBA" id="ARBA00012417"/>
    </source>
</evidence>
<evidence type="ECO:0000256" key="4">
    <source>
        <dbReference type="ARBA" id="ARBA00017273"/>
    </source>
</evidence>
<comment type="subcellular location">
    <subcellularLocation>
        <location evidence="1 13">Cytoplasm</location>
    </subcellularLocation>
</comment>
<dbReference type="Pfam" id="PF02811">
    <property type="entry name" value="PHP"/>
    <property type="match status" value="1"/>
</dbReference>
<dbReference type="InterPro" id="IPR023073">
    <property type="entry name" value="DnaE2"/>
</dbReference>
<dbReference type="GO" id="GO:0003887">
    <property type="term" value="F:DNA-directed DNA polymerase activity"/>
    <property type="evidence" value="ECO:0007669"/>
    <property type="project" value="UniProtKB-UniRule"/>
</dbReference>
<dbReference type="InterPro" id="IPR016195">
    <property type="entry name" value="Pol/histidinol_Pase-like"/>
</dbReference>
<dbReference type="SMART" id="SM00481">
    <property type="entry name" value="POLIIIAc"/>
    <property type="match status" value="1"/>
</dbReference>
<dbReference type="InterPro" id="IPR004805">
    <property type="entry name" value="DnaE2/DnaE/PolC"/>
</dbReference>
<evidence type="ECO:0000256" key="8">
    <source>
        <dbReference type="ARBA" id="ARBA00022705"/>
    </source>
</evidence>
<accession>F3L1B9</accession>
<dbReference type="NCBIfam" id="TIGR00594">
    <property type="entry name" value="polc"/>
    <property type="match status" value="1"/>
</dbReference>
<dbReference type="EMBL" id="AEIG01000028">
    <property type="protein sequence ID" value="EGG29867.1"/>
    <property type="molecule type" value="Genomic_DNA"/>
</dbReference>
<dbReference type="AlphaFoldDB" id="F3L1B9"/>
<dbReference type="Gene3D" id="3.20.20.140">
    <property type="entry name" value="Metal-dependent hydrolases"/>
    <property type="match status" value="1"/>
</dbReference>
<reference evidence="15 16" key="1">
    <citation type="journal article" date="2011" name="J. Bacteriol.">
        <title>Genome sequence of strain IMCC3088, a proteorhodopsin-containing marine bacterium belonging to the OM60/NOR5 clade.</title>
        <authorList>
            <person name="Jang Y."/>
            <person name="Oh H.M."/>
            <person name="Kang I."/>
            <person name="Lee K."/>
            <person name="Yang S.J."/>
            <person name="Cho J.C."/>
        </authorList>
    </citation>
    <scope>NUCLEOTIDE SEQUENCE [LARGE SCALE GENOMIC DNA]</scope>
    <source>
        <strain evidence="15 16">IMCC3088</strain>
    </source>
</reference>
<keyword evidence="7 13" id="KW-0548">Nucleotidyltransferase</keyword>
<dbReference type="GO" id="GO:0006260">
    <property type="term" value="P:DNA replication"/>
    <property type="evidence" value="ECO:0007669"/>
    <property type="project" value="UniProtKB-KW"/>
</dbReference>
<dbReference type="SUPFAM" id="SSF47781">
    <property type="entry name" value="RuvA domain 2-like"/>
    <property type="match status" value="1"/>
</dbReference>
<dbReference type="GO" id="GO:0005737">
    <property type="term" value="C:cytoplasm"/>
    <property type="evidence" value="ECO:0007669"/>
    <property type="project" value="UniProtKB-SubCell"/>
</dbReference>
<dbReference type="InterPro" id="IPR004013">
    <property type="entry name" value="PHP_dom"/>
</dbReference>
<sequence length="1094" mass="124052">MLLFWINAHANTRIGPAEQALELSCHSAAINNLVTIRYQHTDQTTIDKQKILYKYTDFKLCKSTLMPYCELVCTSNYSFLRGASHPDELVARAAELGYGAIAITDECSLAGVVKAHVQAEISDIKLIVGSEFLTVEGVRLVALAPNRNAYSELSGLISRARRRANKGQYEVHLPDLIFHLKHCLIIWLPEQLNRSHVAFGHTLSKRFKTRLWLGFKHLLAGETRQQFQTFEALSQELNIPMVACGDVRMHSPKRKALHDALTALYHRTQIDRLGTLRLGNSQQHLRPLELIKALYPDELIQQSQTIADQCQFSLRELRYEYPQEIVPTDQTASEYLRQEVKQGCRQRWPNGTPDAIQKRIEKELELIAQLRYEHYFLTVYDIVNFAKSRRILCQGRGSAANSVVCYCLGITEVSPEHIDLLFERFISQERDEPPDIDVDFEHERREEVIQYIYQKYSRRRAALAATVITYRTRSAIRDIGRAMGFDASFIEQLSQSIAWWDRRAELQQRFNEQGIKHSEQQAMHFQHLVSQILGFPRHLSQHVGGFVISAGPISQLVPVENASMPDRTVIQWDKDDIEALGLLKVDVLALGMLSAIRKSLDLIANYQPTIAHLREIPKEDASTYRMLQTGDSLGVFQIESRAQMAMLPRLKPACFYDLVIEIAIVRPGPIQGEMVHPYLRRREGLEPVSFPNDAIKGVLQRTLGVPIFQEQVIRLAMVAAGFSGGEADQLRRAITNWGKNSKLLTFEHKLIQGMLANGYDEAFANRLFDQIKGFGGYGFPESHSASFALLAYASAWLKRHHPGAFYVGILNSQPMGFYSPSQLIQDAQRHGIHIEPLDINQSLWDHQLVATDYRQQPNTIRLGLRLVKGLSEATATRIVDSRRQHGPFKALNELRQRAAIPANELQALSSADALSTISGHRHQTQWQVLGLPEHRPLLARLDNAENYQSPNIEPPSVAENVLADYQSTGLTLRDHPLSLLRKEWPFKRCSTHRELLAASSQRFVRIAGLVTCKQRPGTASGVIFLTLEDETGNHNVVVWPKLQERCRQALMNARLLVVKGTLERKDNVSHIIAGDLEDYTHVLASLSIKARAYR</sequence>
<dbReference type="HAMAP" id="MF_01902">
    <property type="entry name" value="DNApol_error_prone"/>
    <property type="match status" value="1"/>
</dbReference>
<dbReference type="Pfam" id="PF17657">
    <property type="entry name" value="DNA_pol3_finger"/>
    <property type="match status" value="1"/>
</dbReference>
<dbReference type="EC" id="2.7.7.7" evidence="3 13"/>
<keyword evidence="11 13" id="KW-0234">DNA repair</keyword>
<evidence type="ECO:0000256" key="2">
    <source>
        <dbReference type="ARBA" id="ARBA00007391"/>
    </source>
</evidence>
<evidence type="ECO:0000256" key="5">
    <source>
        <dbReference type="ARBA" id="ARBA00022490"/>
    </source>
</evidence>
<dbReference type="InterPro" id="IPR003141">
    <property type="entry name" value="Pol/His_phosphatase_N"/>
</dbReference>
<evidence type="ECO:0000313" key="16">
    <source>
        <dbReference type="Proteomes" id="UP000005615"/>
    </source>
</evidence>
<evidence type="ECO:0000256" key="6">
    <source>
        <dbReference type="ARBA" id="ARBA00022679"/>
    </source>
</evidence>
<comment type="similarity">
    <text evidence="2 13">Belongs to the DNA polymerase type-C family. DnaE2 subfamily.</text>
</comment>
<keyword evidence="5 13" id="KW-0963">Cytoplasm</keyword>
<dbReference type="PANTHER" id="PTHR32294">
    <property type="entry name" value="DNA POLYMERASE III SUBUNIT ALPHA"/>
    <property type="match status" value="1"/>
</dbReference>
<comment type="caution">
    <text evidence="15">The sequence shown here is derived from an EMBL/GenBank/DDBJ whole genome shotgun (WGS) entry which is preliminary data.</text>
</comment>
<evidence type="ECO:0000256" key="1">
    <source>
        <dbReference type="ARBA" id="ARBA00004496"/>
    </source>
</evidence>
<dbReference type="Gene3D" id="1.10.150.870">
    <property type="match status" value="1"/>
</dbReference>
<dbReference type="Pfam" id="PF01336">
    <property type="entry name" value="tRNA_anti-codon"/>
    <property type="match status" value="1"/>
</dbReference>
<dbReference type="eggNOG" id="COG0587">
    <property type="taxonomic scope" value="Bacteria"/>
</dbReference>
<dbReference type="InterPro" id="IPR004365">
    <property type="entry name" value="NA-bd_OB_tRNA"/>
</dbReference>
<evidence type="ECO:0000256" key="12">
    <source>
        <dbReference type="ARBA" id="ARBA00049244"/>
    </source>
</evidence>
<keyword evidence="10 13" id="KW-0239">DNA-directed DNA polymerase</keyword>
<dbReference type="GO" id="GO:0008408">
    <property type="term" value="F:3'-5' exonuclease activity"/>
    <property type="evidence" value="ECO:0007669"/>
    <property type="project" value="InterPro"/>
</dbReference>
<evidence type="ECO:0000256" key="7">
    <source>
        <dbReference type="ARBA" id="ARBA00022695"/>
    </source>
</evidence>
<dbReference type="InterPro" id="IPR029460">
    <property type="entry name" value="DNAPol_HHH"/>
</dbReference>
<dbReference type="CDD" id="cd04485">
    <property type="entry name" value="DnaE_OBF"/>
    <property type="match status" value="1"/>
</dbReference>
<evidence type="ECO:0000313" key="15">
    <source>
        <dbReference type="EMBL" id="EGG29867.1"/>
    </source>
</evidence>
<dbReference type="NCBIfam" id="NF004225">
    <property type="entry name" value="PRK05672.1"/>
    <property type="match status" value="1"/>
</dbReference>
<evidence type="ECO:0000256" key="9">
    <source>
        <dbReference type="ARBA" id="ARBA00022763"/>
    </source>
</evidence>
<feature type="domain" description="Polymerase/histidinol phosphatase N-terminal" evidence="14">
    <location>
        <begin position="69"/>
        <end position="136"/>
    </location>
</feature>
<dbReference type="SUPFAM" id="SSF89550">
    <property type="entry name" value="PHP domain-like"/>
    <property type="match status" value="1"/>
</dbReference>
<dbReference type="GO" id="GO:0006281">
    <property type="term" value="P:DNA repair"/>
    <property type="evidence" value="ECO:0007669"/>
    <property type="project" value="UniProtKB-UniRule"/>
</dbReference>
<dbReference type="STRING" id="2518989.IMCC3088_1213"/>
<evidence type="ECO:0000256" key="13">
    <source>
        <dbReference type="HAMAP-Rule" id="MF_01902"/>
    </source>
</evidence>
<dbReference type="Pfam" id="PF07733">
    <property type="entry name" value="DNA_pol3_alpha"/>
    <property type="match status" value="1"/>
</dbReference>
<name>F3L1B9_9GAMM</name>
<dbReference type="GO" id="GO:0003676">
    <property type="term" value="F:nucleic acid binding"/>
    <property type="evidence" value="ECO:0007669"/>
    <property type="project" value="InterPro"/>
</dbReference>
<dbReference type="InterPro" id="IPR010994">
    <property type="entry name" value="RuvA_2-like"/>
</dbReference>
<protein>
    <recommendedName>
        <fullName evidence="4 13">Error-prone DNA polymerase</fullName>
        <ecNumber evidence="3 13">2.7.7.7</ecNumber>
    </recommendedName>
</protein>
<keyword evidence="9 13" id="KW-0227">DNA damage</keyword>
<dbReference type="CDD" id="cd07434">
    <property type="entry name" value="PHP_PolIIIA_DnaE2"/>
    <property type="match status" value="1"/>
</dbReference>
<dbReference type="PANTHER" id="PTHR32294:SF4">
    <property type="entry name" value="ERROR-PRONE DNA POLYMERASE"/>
    <property type="match status" value="1"/>
</dbReference>
<keyword evidence="16" id="KW-1185">Reference proteome</keyword>
<keyword evidence="8 13" id="KW-0235">DNA replication</keyword>
<comment type="catalytic activity">
    <reaction evidence="12 13">
        <text>DNA(n) + a 2'-deoxyribonucleoside 5'-triphosphate = DNA(n+1) + diphosphate</text>
        <dbReference type="Rhea" id="RHEA:22508"/>
        <dbReference type="Rhea" id="RHEA-COMP:17339"/>
        <dbReference type="Rhea" id="RHEA-COMP:17340"/>
        <dbReference type="ChEBI" id="CHEBI:33019"/>
        <dbReference type="ChEBI" id="CHEBI:61560"/>
        <dbReference type="ChEBI" id="CHEBI:173112"/>
        <dbReference type="EC" id="2.7.7.7"/>
    </reaction>
</comment>
<gene>
    <name evidence="13" type="primary">dnaE2</name>
    <name evidence="15" type="ORF">IMCC3088_1213</name>
</gene>
<evidence type="ECO:0000256" key="10">
    <source>
        <dbReference type="ARBA" id="ARBA00022932"/>
    </source>
</evidence>
<dbReference type="InterPro" id="IPR011708">
    <property type="entry name" value="DNA_pol3_alpha_NTPase_dom"/>
</dbReference>
<dbReference type="Pfam" id="PF14579">
    <property type="entry name" value="HHH_6"/>
    <property type="match status" value="1"/>
</dbReference>
<evidence type="ECO:0000256" key="11">
    <source>
        <dbReference type="ARBA" id="ARBA00023204"/>
    </source>
</evidence>
<dbReference type="Proteomes" id="UP000005615">
    <property type="component" value="Unassembled WGS sequence"/>
</dbReference>
<organism evidence="15 16">
    <name type="scientific">Aequoribacter fuscus</name>
    <dbReference type="NCBI Taxonomy" id="2518989"/>
    <lineage>
        <taxon>Bacteria</taxon>
        <taxon>Pseudomonadati</taxon>
        <taxon>Pseudomonadota</taxon>
        <taxon>Gammaproteobacteria</taxon>
        <taxon>Cellvibrionales</taxon>
        <taxon>Halieaceae</taxon>
        <taxon>Aequoribacter</taxon>
    </lineage>
</organism>